<feature type="domain" description="FP protein C-terminal" evidence="3">
    <location>
        <begin position="269"/>
        <end position="317"/>
    </location>
</feature>
<evidence type="ECO:0000256" key="1">
    <source>
        <dbReference type="SAM" id="Coils"/>
    </source>
</evidence>
<protein>
    <recommendedName>
        <fullName evidence="3">FP protein C-terminal domain-containing protein</fullName>
    </recommendedName>
</protein>
<dbReference type="AlphaFoldDB" id="A0A9P0I2S8"/>
<gene>
    <name evidence="4" type="ORF">SPLIT_LOCUS3709</name>
</gene>
<evidence type="ECO:0000256" key="2">
    <source>
        <dbReference type="SAM" id="MobiDB-lite"/>
    </source>
</evidence>
<evidence type="ECO:0000259" key="3">
    <source>
        <dbReference type="Pfam" id="PF25298"/>
    </source>
</evidence>
<sequence>MSVQRTPPKSPTTSNILHTQSESDLNSLHFGDTTFVNVNRVKRPRHSQSPGGEDQDLKHEVLELLSGWKSELDAKLNDMCVKQNSLIAQLATEISELKTQTFKIKESNAEIATSMTFINKQYEDIKSGLDSLQKEKQEQRKCLEKLERKIQDLQLKSRTSSIEVRNVPPKDKENSDDLTNTINRIGQAVGIKISDTDLRDIYRLPGKDGSTRPIVVEFQTVQMKSNTLTAIREFNNKHKTVEDKLNTALIDIPGKRQPVFVADYLPMSSKKLFHATREFAKLNKFKFCWTSNGNIFLRKEQGDKQILISSEQCLMDLKKNL</sequence>
<feature type="coiled-coil region" evidence="1">
    <location>
        <begin position="129"/>
        <end position="163"/>
    </location>
</feature>
<evidence type="ECO:0000313" key="5">
    <source>
        <dbReference type="Proteomes" id="UP001153321"/>
    </source>
</evidence>
<name>A0A9P0I2S8_SPOLI</name>
<dbReference type="EMBL" id="LR824548">
    <property type="protein sequence ID" value="CAH1638351.1"/>
    <property type="molecule type" value="Genomic_DNA"/>
</dbReference>
<feature type="region of interest" description="Disordered" evidence="2">
    <location>
        <begin position="1"/>
        <end position="23"/>
    </location>
</feature>
<evidence type="ECO:0000313" key="4">
    <source>
        <dbReference type="EMBL" id="CAH1638351.1"/>
    </source>
</evidence>
<keyword evidence="1" id="KW-0175">Coiled coil</keyword>
<dbReference type="Proteomes" id="UP001153321">
    <property type="component" value="Chromosome 17"/>
</dbReference>
<proteinExistence type="predicted"/>
<keyword evidence="5" id="KW-1185">Reference proteome</keyword>
<organism evidence="4 5">
    <name type="scientific">Spodoptera littoralis</name>
    <name type="common">Egyptian cotton leafworm</name>
    <dbReference type="NCBI Taxonomy" id="7109"/>
    <lineage>
        <taxon>Eukaryota</taxon>
        <taxon>Metazoa</taxon>
        <taxon>Ecdysozoa</taxon>
        <taxon>Arthropoda</taxon>
        <taxon>Hexapoda</taxon>
        <taxon>Insecta</taxon>
        <taxon>Pterygota</taxon>
        <taxon>Neoptera</taxon>
        <taxon>Endopterygota</taxon>
        <taxon>Lepidoptera</taxon>
        <taxon>Glossata</taxon>
        <taxon>Ditrysia</taxon>
        <taxon>Noctuoidea</taxon>
        <taxon>Noctuidae</taxon>
        <taxon>Amphipyrinae</taxon>
        <taxon>Spodoptera</taxon>
    </lineage>
</organism>
<accession>A0A9P0I2S8</accession>
<dbReference type="InterPro" id="IPR057251">
    <property type="entry name" value="FP_C"/>
</dbReference>
<dbReference type="Pfam" id="PF25298">
    <property type="entry name" value="Baculo_FP_2nd"/>
    <property type="match status" value="1"/>
</dbReference>
<reference evidence="4" key="1">
    <citation type="submission" date="2022-02" db="EMBL/GenBank/DDBJ databases">
        <authorList>
            <person name="King R."/>
        </authorList>
    </citation>
    <scope>NUCLEOTIDE SEQUENCE</scope>
</reference>